<dbReference type="OrthoDB" id="688785at2759"/>
<organism evidence="1 2">
    <name type="scientific">Zizania palustris</name>
    <name type="common">Northern wild rice</name>
    <dbReference type="NCBI Taxonomy" id="103762"/>
    <lineage>
        <taxon>Eukaryota</taxon>
        <taxon>Viridiplantae</taxon>
        <taxon>Streptophyta</taxon>
        <taxon>Embryophyta</taxon>
        <taxon>Tracheophyta</taxon>
        <taxon>Spermatophyta</taxon>
        <taxon>Magnoliopsida</taxon>
        <taxon>Liliopsida</taxon>
        <taxon>Poales</taxon>
        <taxon>Poaceae</taxon>
        <taxon>BOP clade</taxon>
        <taxon>Oryzoideae</taxon>
        <taxon>Oryzeae</taxon>
        <taxon>Zizaniinae</taxon>
        <taxon>Zizania</taxon>
    </lineage>
</organism>
<name>A0A8J5VRS2_ZIZPA</name>
<protein>
    <submittedName>
        <fullName evidence="1">Uncharacterized protein</fullName>
    </submittedName>
</protein>
<dbReference type="AlphaFoldDB" id="A0A8J5VRS2"/>
<evidence type="ECO:0000313" key="2">
    <source>
        <dbReference type="Proteomes" id="UP000729402"/>
    </source>
</evidence>
<gene>
    <name evidence="1" type="ORF">GUJ93_ZPchr0005g14788</name>
</gene>
<reference evidence="1" key="2">
    <citation type="submission" date="2021-02" db="EMBL/GenBank/DDBJ databases">
        <authorList>
            <person name="Kimball J.A."/>
            <person name="Haas M.W."/>
            <person name="Macchietto M."/>
            <person name="Kono T."/>
            <person name="Duquette J."/>
            <person name="Shao M."/>
        </authorList>
    </citation>
    <scope>NUCLEOTIDE SEQUENCE</scope>
    <source>
        <tissue evidence="1">Fresh leaf tissue</tissue>
    </source>
</reference>
<proteinExistence type="predicted"/>
<dbReference type="EMBL" id="JAAALK010000284">
    <property type="protein sequence ID" value="KAG8069106.1"/>
    <property type="molecule type" value="Genomic_DNA"/>
</dbReference>
<dbReference type="Proteomes" id="UP000729402">
    <property type="component" value="Unassembled WGS sequence"/>
</dbReference>
<keyword evidence="2" id="KW-1185">Reference proteome</keyword>
<reference evidence="1" key="1">
    <citation type="journal article" date="2021" name="bioRxiv">
        <title>Whole Genome Assembly and Annotation of Northern Wild Rice, Zizania palustris L., Supports a Whole Genome Duplication in the Zizania Genus.</title>
        <authorList>
            <person name="Haas M."/>
            <person name="Kono T."/>
            <person name="Macchietto M."/>
            <person name="Millas R."/>
            <person name="McGilp L."/>
            <person name="Shao M."/>
            <person name="Duquette J."/>
            <person name="Hirsch C.N."/>
            <person name="Kimball J."/>
        </authorList>
    </citation>
    <scope>NUCLEOTIDE SEQUENCE</scope>
    <source>
        <tissue evidence="1">Fresh leaf tissue</tissue>
    </source>
</reference>
<sequence length="101" mass="11745">MYAAEWVTNAKNKPVTCSELRPSPTKNRLNEVKYSFDVTKCDKIFDFLLKSQLLRLPKGQVIPPADELKKHPYCKWHDSHSHNTNDCNVFRRQIQSAIEEG</sequence>
<accession>A0A8J5VRS2</accession>
<evidence type="ECO:0000313" key="1">
    <source>
        <dbReference type="EMBL" id="KAG8069106.1"/>
    </source>
</evidence>
<comment type="caution">
    <text evidence="1">The sequence shown here is derived from an EMBL/GenBank/DDBJ whole genome shotgun (WGS) entry which is preliminary data.</text>
</comment>